<dbReference type="Proteomes" id="UP000269221">
    <property type="component" value="Unassembled WGS sequence"/>
</dbReference>
<proteinExistence type="predicted"/>
<organism evidence="1 2">
    <name type="scientific">Hirundo rustica rustica</name>
    <dbReference type="NCBI Taxonomy" id="333673"/>
    <lineage>
        <taxon>Eukaryota</taxon>
        <taxon>Metazoa</taxon>
        <taxon>Chordata</taxon>
        <taxon>Craniata</taxon>
        <taxon>Vertebrata</taxon>
        <taxon>Euteleostomi</taxon>
        <taxon>Archelosauria</taxon>
        <taxon>Archosauria</taxon>
        <taxon>Dinosauria</taxon>
        <taxon>Saurischia</taxon>
        <taxon>Theropoda</taxon>
        <taxon>Coelurosauria</taxon>
        <taxon>Aves</taxon>
        <taxon>Neognathae</taxon>
        <taxon>Neoaves</taxon>
        <taxon>Telluraves</taxon>
        <taxon>Australaves</taxon>
        <taxon>Passeriformes</taxon>
        <taxon>Sylvioidea</taxon>
        <taxon>Hirundinidae</taxon>
        <taxon>Hirundo</taxon>
    </lineage>
</organism>
<gene>
    <name evidence="1" type="ORF">DUI87_17802</name>
</gene>
<evidence type="ECO:0000313" key="1">
    <source>
        <dbReference type="EMBL" id="RMC04635.1"/>
    </source>
</evidence>
<evidence type="ECO:0000313" key="2">
    <source>
        <dbReference type="Proteomes" id="UP000269221"/>
    </source>
</evidence>
<protein>
    <submittedName>
        <fullName evidence="1">Uncharacterized protein</fullName>
    </submittedName>
</protein>
<dbReference type="EMBL" id="QRBI01000123">
    <property type="protein sequence ID" value="RMC04635.1"/>
    <property type="molecule type" value="Genomic_DNA"/>
</dbReference>
<accession>A0A3M0JV85</accession>
<dbReference type="AlphaFoldDB" id="A0A3M0JV85"/>
<sequence length="66" mass="7031">MIWTTKNPPGKCHQLILPEAIDPGSDIPTLLAHSHLGIADPGERMGLKSHLLNLGFGLILSLGIPN</sequence>
<comment type="caution">
    <text evidence="1">The sequence shown here is derived from an EMBL/GenBank/DDBJ whole genome shotgun (WGS) entry which is preliminary data.</text>
</comment>
<keyword evidence="2" id="KW-1185">Reference proteome</keyword>
<name>A0A3M0JV85_HIRRU</name>
<reference evidence="1 2" key="1">
    <citation type="submission" date="2018-07" db="EMBL/GenBank/DDBJ databases">
        <title>A high quality draft genome assembly of the barn swallow (H. rustica rustica).</title>
        <authorList>
            <person name="Formenti G."/>
            <person name="Chiara M."/>
            <person name="Poveda L."/>
            <person name="Francoijs K.-J."/>
            <person name="Bonisoli-Alquati A."/>
            <person name="Canova L."/>
            <person name="Gianfranceschi L."/>
            <person name="Horner D.S."/>
            <person name="Saino N."/>
        </authorList>
    </citation>
    <scope>NUCLEOTIDE SEQUENCE [LARGE SCALE GENOMIC DNA]</scope>
    <source>
        <strain evidence="1">Chelidonia</strain>
        <tissue evidence="1">Blood</tissue>
    </source>
</reference>